<gene>
    <name evidence="2" type="ORF">FNQ90_16670</name>
</gene>
<name>A0A7W3TF54_9ACTN</name>
<evidence type="ECO:0000313" key="2">
    <source>
        <dbReference type="EMBL" id="MBB0245691.1"/>
    </source>
</evidence>
<proteinExistence type="predicted"/>
<evidence type="ECO:0000256" key="1">
    <source>
        <dbReference type="SAM" id="MobiDB-lite"/>
    </source>
</evidence>
<feature type="compositionally biased region" description="Basic and acidic residues" evidence="1">
    <location>
        <begin position="68"/>
        <end position="78"/>
    </location>
</feature>
<keyword evidence="3" id="KW-1185">Reference proteome</keyword>
<comment type="caution">
    <text evidence="2">The sequence shown here is derived from an EMBL/GenBank/DDBJ whole genome shotgun (WGS) entry which is preliminary data.</text>
</comment>
<dbReference type="AlphaFoldDB" id="A0A7W3TF54"/>
<protein>
    <submittedName>
        <fullName evidence="2">Uncharacterized protein</fullName>
    </submittedName>
</protein>
<dbReference type="RefSeq" id="WP_182607142.1">
    <property type="nucleotide sequence ID" value="NZ_VKHT01000574.1"/>
</dbReference>
<sequence length="106" mass="10855">MTIDRAFPLPRAGGLRILRGGSPSCGARRDGTDRHAAPAPLRVVPAVPPDERATGTRTPSPFPGTGRPDPDHDPEPDGRGPAGAVVPRPVAGWGVTVVSLVTARAA</sequence>
<dbReference type="EMBL" id="VKHT01000574">
    <property type="protein sequence ID" value="MBB0245691.1"/>
    <property type="molecule type" value="Genomic_DNA"/>
</dbReference>
<dbReference type="Proteomes" id="UP000538929">
    <property type="component" value="Unassembled WGS sequence"/>
</dbReference>
<accession>A0A7W3TF54</accession>
<evidence type="ECO:0000313" key="3">
    <source>
        <dbReference type="Proteomes" id="UP000538929"/>
    </source>
</evidence>
<feature type="compositionally biased region" description="Basic and acidic residues" evidence="1">
    <location>
        <begin position="27"/>
        <end position="36"/>
    </location>
</feature>
<feature type="region of interest" description="Disordered" evidence="1">
    <location>
        <begin position="1"/>
        <end position="89"/>
    </location>
</feature>
<reference evidence="3" key="1">
    <citation type="submission" date="2019-10" db="EMBL/GenBank/DDBJ databases">
        <title>Streptomyces sp. nov., a novel actinobacterium isolated from alkaline environment.</title>
        <authorList>
            <person name="Golinska P."/>
        </authorList>
    </citation>
    <scope>NUCLEOTIDE SEQUENCE [LARGE SCALE GENOMIC DNA]</scope>
    <source>
        <strain evidence="3">DSM 42118</strain>
    </source>
</reference>
<organism evidence="2 3">
    <name type="scientific">Streptomyces alkaliphilus</name>
    <dbReference type="NCBI Taxonomy" id="1472722"/>
    <lineage>
        <taxon>Bacteria</taxon>
        <taxon>Bacillati</taxon>
        <taxon>Actinomycetota</taxon>
        <taxon>Actinomycetes</taxon>
        <taxon>Kitasatosporales</taxon>
        <taxon>Streptomycetaceae</taxon>
        <taxon>Streptomyces</taxon>
    </lineage>
</organism>